<gene>
    <name evidence="1" type="ORF">GGI19_002651</name>
</gene>
<organism evidence="1 2">
    <name type="scientific">Coemansia pectinata</name>
    <dbReference type="NCBI Taxonomy" id="1052879"/>
    <lineage>
        <taxon>Eukaryota</taxon>
        <taxon>Fungi</taxon>
        <taxon>Fungi incertae sedis</taxon>
        <taxon>Zoopagomycota</taxon>
        <taxon>Kickxellomycotina</taxon>
        <taxon>Kickxellomycetes</taxon>
        <taxon>Kickxellales</taxon>
        <taxon>Kickxellaceae</taxon>
        <taxon>Coemansia</taxon>
    </lineage>
</organism>
<dbReference type="InterPro" id="IPR032675">
    <property type="entry name" value="LRR_dom_sf"/>
</dbReference>
<sequence length="539" mass="60987">MPHINSFPKNVLARILYEAVATPAKNLSKWKAKLPLLAVCRTWTELALSLVFYQVFVELPELPDSTSSAHFLWTSNAELLITRGCVLKAQRLTIELSDEVTSDHLRLIALDILKLDRVDWQRINSLTFTLDTWILSRPIKLVSRDERAATDVARTVQYFAQSLRNIAELDLCSLASESAGEYLYSNLATLYGQKLQVLRTEGTNPLPFSCIPRNIKVLELTLDSSAVRVLPSICGETLKVLKLDEVPRNFAWHHFRYDDLFGSPIVFLQLTVLHLNFEYKDIDLTEVEIQDKIVSGAHCCDQLCFPALRELIIDNCTPDCDLLYADLPFPELNYVHLTGSISSIRHYSRLRFTRVRDLKVGIFPCSLGDTADIYRATHHFFTNIFIGQTASLSVIVDWFILDPDVMRWANLTKLEIPSVDYATVCKAIGQLPNLCELTVHNLATSSSIEDLSLFTNADPMSAWGEKLAKLTIRDFSEDCSLTVCVSEIQALILHAGALEKLEVPYSAIQDVTTFIDMYKDRHPHLANIQLLNDAETFFE</sequence>
<dbReference type="AlphaFoldDB" id="A0A9W8H1V7"/>
<protein>
    <submittedName>
        <fullName evidence="1">Uncharacterized protein</fullName>
    </submittedName>
</protein>
<evidence type="ECO:0000313" key="1">
    <source>
        <dbReference type="EMBL" id="KAJ2754100.1"/>
    </source>
</evidence>
<dbReference type="EMBL" id="JANBUH010000140">
    <property type="protein sequence ID" value="KAJ2754100.1"/>
    <property type="molecule type" value="Genomic_DNA"/>
</dbReference>
<name>A0A9W8H1V7_9FUNG</name>
<reference evidence="1" key="1">
    <citation type="submission" date="2022-07" db="EMBL/GenBank/DDBJ databases">
        <title>Phylogenomic reconstructions and comparative analyses of Kickxellomycotina fungi.</title>
        <authorList>
            <person name="Reynolds N.K."/>
            <person name="Stajich J.E."/>
            <person name="Barry K."/>
            <person name="Grigoriev I.V."/>
            <person name="Crous P."/>
            <person name="Smith M.E."/>
        </authorList>
    </citation>
    <scope>NUCLEOTIDE SEQUENCE</scope>
    <source>
        <strain evidence="1">BCRC 34297</strain>
    </source>
</reference>
<keyword evidence="2" id="KW-1185">Reference proteome</keyword>
<dbReference type="Proteomes" id="UP001140011">
    <property type="component" value="Unassembled WGS sequence"/>
</dbReference>
<evidence type="ECO:0000313" key="2">
    <source>
        <dbReference type="Proteomes" id="UP001140011"/>
    </source>
</evidence>
<proteinExistence type="predicted"/>
<dbReference type="Gene3D" id="3.80.10.10">
    <property type="entry name" value="Ribonuclease Inhibitor"/>
    <property type="match status" value="1"/>
</dbReference>
<dbReference type="OrthoDB" id="5535131at2759"/>
<comment type="caution">
    <text evidence="1">The sequence shown here is derived from an EMBL/GenBank/DDBJ whole genome shotgun (WGS) entry which is preliminary data.</text>
</comment>
<accession>A0A9W8H1V7</accession>